<protein>
    <submittedName>
        <fullName evidence="1">Uncharacterized protein</fullName>
    </submittedName>
</protein>
<organism evidence="1">
    <name type="scientific">uncultured Mycobacterium sp</name>
    <dbReference type="NCBI Taxonomy" id="171292"/>
    <lineage>
        <taxon>Bacteria</taxon>
        <taxon>Bacillati</taxon>
        <taxon>Actinomycetota</taxon>
        <taxon>Actinomycetes</taxon>
        <taxon>Mycobacteriales</taxon>
        <taxon>Mycobacteriaceae</taxon>
        <taxon>Mycobacterium</taxon>
        <taxon>environmental samples</taxon>
    </lineage>
</organism>
<accession>A0A1Y5P425</accession>
<gene>
    <name evidence="1" type="ORF">MHPYR_170019</name>
</gene>
<reference evidence="1" key="1">
    <citation type="submission" date="2016-03" db="EMBL/GenBank/DDBJ databases">
        <authorList>
            <person name="Ploux O."/>
        </authorList>
    </citation>
    <scope>NUCLEOTIDE SEQUENCE</scope>
    <source>
        <strain evidence="1">UC10</strain>
    </source>
</reference>
<evidence type="ECO:0000313" key="1">
    <source>
        <dbReference type="EMBL" id="SBS73446.1"/>
    </source>
</evidence>
<dbReference type="AlphaFoldDB" id="A0A1Y5P425"/>
<name>A0A1Y5P425_9MYCO</name>
<dbReference type="EMBL" id="FLQS01000009">
    <property type="protein sequence ID" value="SBS73446.1"/>
    <property type="molecule type" value="Genomic_DNA"/>
</dbReference>
<sequence>MSDKAVEVVSWDPEEHTELPGFAHGITRYGGHWFDVGVSIVPGDTDPLEALDKVFAKVKEIIVAEAPDIQYFSVDVRVASRTLVPHPK</sequence>
<proteinExistence type="predicted"/>